<feature type="binding site" evidence="13">
    <location>
        <position position="763"/>
    </location>
    <ligand>
        <name>Mg(2+)</name>
        <dbReference type="ChEBI" id="CHEBI:18420"/>
        <label>1</label>
    </ligand>
</feature>
<comment type="function">
    <text evidence="13">CRISPR (clustered regularly interspaced short palindromic repeat) is an adaptive immune system that provides protection against mobile genetic elements (viruses, transposable elements and conjugative plasmids). CRISPR clusters contain spacers, sequences complementary to antecedent mobile elements, and target invading nucleic acids. CRISPR clusters are transcribed and processed into CRISPR RNA (crRNA). In type II CRISPR systems correct processing of pre-crRNA requires a trans-encoded small RNA (tracrRNA), endogenous ribonuclease 3 (rnc) and this protein. The tracrRNA serves as a guide for ribonuclease 3-aided processing of pre-crRNA. Subsequently Cas9/crRNA/tracrRNA endonucleolytically cleaves linear or circular dsDNA target complementary to the spacer; Cas9 is inactive in the absence of the 2 guide RNAs (gRNA). Cas9 recognizes the protospacer adjacent motif (PAM) in the CRISPR repeat sequences to help distinguish self versus nonself, as targets within the bacterial CRISPR locus do not have PAMs. PAM recognition is also required for catalytic activity.</text>
</comment>
<evidence type="ECO:0000256" key="5">
    <source>
        <dbReference type="ARBA" id="ARBA00022759"/>
    </source>
</evidence>
<evidence type="ECO:0000256" key="9">
    <source>
        <dbReference type="ARBA" id="ARBA00023118"/>
    </source>
</evidence>
<feature type="active site" description="For RuvC-like nuclease domain" evidence="13">
    <location>
        <position position="11"/>
    </location>
</feature>
<dbReference type="Pfam" id="PF22702">
    <property type="entry name" value="Cas9_RuvC"/>
    <property type="match status" value="1"/>
</dbReference>
<dbReference type="NCBIfam" id="TIGR01865">
    <property type="entry name" value="cas_Csn1"/>
    <property type="match status" value="1"/>
</dbReference>
<gene>
    <name evidence="13" type="primary">cas9</name>
    <name evidence="15" type="ORF">FC32_GL001344</name>
</gene>
<sequence length="1316" mass="152196">MLQKNYTIGLDIGTNSVGYAVINDNYKVPAKKMKVLGNTDKKTIKKNLMGVLLFDAGETAATTRLKRGTRRRYTRRRNRLRYLQEILGPELAKVDANFLHRLAESSLVTEDKEFSAYPIFGDREEELLYHKTYKTIYHLRSALANKDEKADLRLIYLALAHIIKYRGNFLIEGEIELSDTDIDKVYADFCRSFNELFDTEVLQEIEVEAIFKDKTLSKTKKAEELVKVSGVKKNQVAHQFLKMMVGNTVNFKKVFNLTEDQKLSFGTDSYEDELNDLLAKSDDRYLDVFVAAKKVYDTAILANILNTKNSVATKTIFSQSMIERFKDHQKDLKELKQLFKTYLPEKYPDFFGNSKEDGYAGYIEGKTNEEKFYTHTKKILKNIPQAASVLAQIDVGNYLRKQRTFDNGVIPHQIQLKELLAIIENQGKYYPFLLENKEKIAKILTFRIPYYVGPLARGNSRFAWLKRVGKEKITPFNFENVVDLESSAERFIERMTLNDLYLPEEKVLPKHSMLYEKFSIFNELAGIRYITDNGEMKFLDAQTKQSIFELFKQERTVKEKKVLDLLKTLMPSERVVAIKGIDNGKFNASFGTYHDLSKMGFKTEKIASESNQARWEEIIKTLTIFEDRKLIKSRLRKYDDFLNEKEIGALSKRKYTGWGRLSAKLIDGIYDKKTHQTILDFLMNEDYNQNFMQLISNDNYSFKKIIEDSQVIKEEGSLTEVIQELPGSPAIKKGILQSIEIVDELVKVMGGNPKKIVVEMARETQKTHGTTRREARIKEIIKNLNKLKLNELPKDLPSNEELSDEKVYLYCLQNGRDMYTGAPLDLDNLSQYEVDHIIPQSFLKDDSIENKVLTAKIENSRKTNGLPSVEIAKKMGAFWRSLLKVGAISEKKYRNLRRSLHGGMTEKLKETFVKRQLVETRQITKYVAQILNSRFNEEKNEDKVAIVTLKAQLTSQFRKDFELYKVREINNLHHAHDAYLNAVLATLLMTSFPELEPEFVYGKYRKTKFKGLGKATAKNNLYTNILQLLKEESAQYWDTKERDLATIKKNVYQAQVNKVRKVERQTGSFYDETVAKKSASQKLFPRKNGLDPVKYGGYQRANEGYSLLFRADMLNKRGKTKSVKTLVKIPIIESAQYLADPTEYLAKRGYYNVSEHSLLLPKFSLLENNNGLRRYLASSNEFQKANELILPKHLVRLLYWSQSKQRKEELNKHRAEFAELFTYIMDFADKYVVAPKNSEKIKNIYENNKDSSVEVLGKNFIELLKYTADGAASDFTFFDTKIPRKRYNSAGDLLDGTLIYQSKTGLYETRIDLGAI</sequence>
<dbReference type="GO" id="GO:0016787">
    <property type="term" value="F:hydrolase activity"/>
    <property type="evidence" value="ECO:0007669"/>
    <property type="project" value="UniProtKB-KW"/>
</dbReference>
<dbReference type="InterPro" id="IPR028629">
    <property type="entry name" value="Cas9"/>
</dbReference>
<dbReference type="InterPro" id="IPR032237">
    <property type="entry name" value="Cas9_PI"/>
</dbReference>
<dbReference type="PROSITE" id="PS51749">
    <property type="entry name" value="HNH_CAS9"/>
    <property type="match status" value="1"/>
</dbReference>
<evidence type="ECO:0000256" key="2">
    <source>
        <dbReference type="ARBA" id="ARBA00005244"/>
    </source>
</evidence>
<dbReference type="GO" id="GO:0051607">
    <property type="term" value="P:defense response to virus"/>
    <property type="evidence" value="ECO:0007669"/>
    <property type="project" value="UniProtKB-UniRule"/>
</dbReference>
<comment type="caution">
    <text evidence="15">The sequence shown here is derived from an EMBL/GenBank/DDBJ whole genome shotgun (WGS) entry which is preliminary data.</text>
</comment>
<keyword evidence="5 13" id="KW-0255">Endonuclease</keyword>
<feature type="binding site" evidence="13">
    <location>
        <position position="11"/>
    </location>
    <ligand>
        <name>Mg(2+)</name>
        <dbReference type="ChEBI" id="CHEBI:18420"/>
        <label>2</label>
    </ligand>
</feature>
<dbReference type="Proteomes" id="UP000051324">
    <property type="component" value="Unassembled WGS sequence"/>
</dbReference>
<protein>
    <recommendedName>
        <fullName evidence="13">CRISPR-associated endonuclease Cas9</fullName>
        <ecNumber evidence="13">3.1.-.-</ecNumber>
    </recommendedName>
</protein>
<evidence type="ECO:0000256" key="11">
    <source>
        <dbReference type="ARBA" id="ARBA00023211"/>
    </source>
</evidence>
<dbReference type="eggNOG" id="COG3513">
    <property type="taxonomic scope" value="Bacteria"/>
</dbReference>
<comment type="domain">
    <text evidence="13">Has 2 endonuclease domains. The discontinuous RuvC-like domain cleaves the target DNA noncomplementary to crRNA while the HNH nuclease domain cleaves the target DNA complementary to crRNA.</text>
</comment>
<keyword evidence="6 13" id="KW-0378">Hydrolase</keyword>
<keyword evidence="4 13" id="KW-0479">Metal-binding</keyword>
<keyword evidence="10 13" id="KW-0238">DNA-binding</keyword>
<reference evidence="15 16" key="1">
    <citation type="journal article" date="2015" name="Genome Announc.">
        <title>Expanding the biotechnology potential of lactobacilli through comparative genomics of 213 strains and associated genera.</title>
        <authorList>
            <person name="Sun Z."/>
            <person name="Harris H.M."/>
            <person name="McCann A."/>
            <person name="Guo C."/>
            <person name="Argimon S."/>
            <person name="Zhang W."/>
            <person name="Yang X."/>
            <person name="Jeffery I.B."/>
            <person name="Cooney J.C."/>
            <person name="Kagawa T.F."/>
            <person name="Liu W."/>
            <person name="Song Y."/>
            <person name="Salvetti E."/>
            <person name="Wrobel A."/>
            <person name="Rasinkangas P."/>
            <person name="Parkhill J."/>
            <person name="Rea M.C."/>
            <person name="O'Sullivan O."/>
            <person name="Ritari J."/>
            <person name="Douillard F.P."/>
            <person name="Paul Ross R."/>
            <person name="Yang R."/>
            <person name="Briner A.E."/>
            <person name="Felis G.E."/>
            <person name="de Vos W.M."/>
            <person name="Barrangou R."/>
            <person name="Klaenhammer T.R."/>
            <person name="Caufield P.W."/>
            <person name="Cui Y."/>
            <person name="Zhang H."/>
            <person name="O'Toole P.W."/>
        </authorList>
    </citation>
    <scope>NUCLEOTIDE SEQUENCE [LARGE SCALE GENOMIC DNA]</scope>
    <source>
        <strain evidence="15 16">DSM 16634</strain>
    </source>
</reference>
<evidence type="ECO:0000256" key="4">
    <source>
        <dbReference type="ARBA" id="ARBA00022723"/>
    </source>
</evidence>
<dbReference type="Pfam" id="PF16592">
    <property type="entry name" value="Cas9_REC"/>
    <property type="match status" value="1"/>
</dbReference>
<dbReference type="GO" id="GO:0043571">
    <property type="term" value="P:maintenance of CRISPR repeat elements"/>
    <property type="evidence" value="ECO:0007669"/>
    <property type="project" value="UniProtKB-UniRule"/>
</dbReference>
<keyword evidence="7 13" id="KW-0460">Magnesium</keyword>
<evidence type="ECO:0000256" key="12">
    <source>
        <dbReference type="ARBA" id="ARBA00046380"/>
    </source>
</evidence>
<evidence type="ECO:0000259" key="14">
    <source>
        <dbReference type="PROSITE" id="PS51749"/>
    </source>
</evidence>
<dbReference type="Pfam" id="PF16595">
    <property type="entry name" value="Cas9_PI"/>
    <property type="match status" value="1"/>
</dbReference>
<dbReference type="InterPro" id="IPR033114">
    <property type="entry name" value="HNH_CAS9"/>
</dbReference>
<dbReference type="GO" id="GO:0046872">
    <property type="term" value="F:metal ion binding"/>
    <property type="evidence" value="ECO:0007669"/>
    <property type="project" value="UniProtKB-UniRule"/>
</dbReference>
<name>A0A0R1TV35_9LACO</name>
<dbReference type="Pfam" id="PF13395">
    <property type="entry name" value="HNH_4"/>
    <property type="match status" value="1"/>
</dbReference>
<dbReference type="GO" id="GO:0003677">
    <property type="term" value="F:DNA binding"/>
    <property type="evidence" value="ECO:0007669"/>
    <property type="project" value="UniProtKB-UniRule"/>
</dbReference>
<evidence type="ECO:0000256" key="13">
    <source>
        <dbReference type="HAMAP-Rule" id="MF_01480"/>
    </source>
</evidence>
<evidence type="ECO:0000256" key="10">
    <source>
        <dbReference type="ARBA" id="ARBA00023125"/>
    </source>
</evidence>
<accession>A0A0R1TV35</accession>
<dbReference type="STRING" id="1423724.FC32_GL001344"/>
<comment type="subunit">
    <text evidence="12 13">Monomer. Binds crRNA and tracrRNA.</text>
</comment>
<feature type="active site" description="Proton acceptor for HNH nuclease domain" evidence="13">
    <location>
        <position position="836"/>
    </location>
</feature>
<dbReference type="HAMAP" id="MF_01480">
    <property type="entry name" value="Cas9"/>
    <property type="match status" value="1"/>
</dbReference>
<dbReference type="InterPro" id="IPR055228">
    <property type="entry name" value="Cas9_RuvC"/>
</dbReference>
<evidence type="ECO:0000256" key="1">
    <source>
        <dbReference type="ARBA" id="ARBA00001946"/>
    </source>
</evidence>
<dbReference type="GO" id="GO:0004519">
    <property type="term" value="F:endonuclease activity"/>
    <property type="evidence" value="ECO:0007669"/>
    <property type="project" value="UniProtKB-UniRule"/>
</dbReference>
<evidence type="ECO:0000256" key="3">
    <source>
        <dbReference type="ARBA" id="ARBA00022722"/>
    </source>
</evidence>
<evidence type="ECO:0000256" key="8">
    <source>
        <dbReference type="ARBA" id="ARBA00022884"/>
    </source>
</evidence>
<keyword evidence="8 13" id="KW-0694">RNA-binding</keyword>
<evidence type="ECO:0000313" key="16">
    <source>
        <dbReference type="Proteomes" id="UP000051324"/>
    </source>
</evidence>
<proteinExistence type="inferred from homology"/>
<evidence type="ECO:0000313" key="15">
    <source>
        <dbReference type="EMBL" id="KRL84068.1"/>
    </source>
</evidence>
<organism evidence="15 16">
    <name type="scientific">Ligilactobacillus apodemi DSM 16634 = JCM 16172</name>
    <dbReference type="NCBI Taxonomy" id="1423724"/>
    <lineage>
        <taxon>Bacteria</taxon>
        <taxon>Bacillati</taxon>
        <taxon>Bacillota</taxon>
        <taxon>Bacilli</taxon>
        <taxon>Lactobacillales</taxon>
        <taxon>Lactobacillaceae</taxon>
        <taxon>Ligilactobacillus</taxon>
    </lineage>
</organism>
<dbReference type="EMBL" id="AZFT01000053">
    <property type="protein sequence ID" value="KRL84068.1"/>
    <property type="molecule type" value="Genomic_DNA"/>
</dbReference>
<dbReference type="OrthoDB" id="9757607at2"/>
<comment type="similarity">
    <text evidence="2">Belongs to the CRISPR-associated protein Cas9 family. Subtype II-A subfamily.</text>
</comment>
<keyword evidence="9 13" id="KW-0051">Antiviral defense</keyword>
<feature type="binding site" evidence="13">
    <location>
        <position position="759"/>
    </location>
    <ligand>
        <name>Mg(2+)</name>
        <dbReference type="ChEBI" id="CHEBI:18420"/>
        <label>1</label>
    </ligand>
</feature>
<dbReference type="Gene3D" id="3.30.420.10">
    <property type="entry name" value="Ribonuclease H-like superfamily/Ribonuclease H"/>
    <property type="match status" value="1"/>
</dbReference>
<keyword evidence="16" id="KW-1185">Reference proteome</keyword>
<keyword evidence="3 13" id="KW-0540">Nuclease</keyword>
<dbReference type="InterPro" id="IPR036397">
    <property type="entry name" value="RNaseH_sf"/>
</dbReference>
<dbReference type="InterPro" id="IPR032239">
    <property type="entry name" value="Cas9-BH"/>
</dbReference>
<feature type="domain" description="HNH Cas9-type" evidence="14">
    <location>
        <begin position="757"/>
        <end position="917"/>
    </location>
</feature>
<dbReference type="RefSeq" id="WP_025088082.1">
    <property type="nucleotide sequence ID" value="NZ_AZFT01000053.1"/>
</dbReference>
<feature type="binding site" evidence="13">
    <location>
        <position position="763"/>
    </location>
    <ligand>
        <name>Mg(2+)</name>
        <dbReference type="ChEBI" id="CHEBI:18420"/>
        <label>2</label>
    </ligand>
</feature>
<evidence type="ECO:0000256" key="7">
    <source>
        <dbReference type="ARBA" id="ARBA00022842"/>
    </source>
</evidence>
<comment type="cofactor">
    <cofactor evidence="1 13">
        <name>Mg(2+)</name>
        <dbReference type="ChEBI" id="CHEBI:18420"/>
    </cofactor>
</comment>
<keyword evidence="11" id="KW-0464">Manganese</keyword>
<dbReference type="Gene3D" id="1.10.30.50">
    <property type="match status" value="1"/>
</dbReference>
<dbReference type="Pfam" id="PF16593">
    <property type="entry name" value="Cas9-BH"/>
    <property type="match status" value="1"/>
</dbReference>
<dbReference type="EC" id="3.1.-.-" evidence="13"/>
<evidence type="ECO:0000256" key="6">
    <source>
        <dbReference type="ARBA" id="ARBA00022801"/>
    </source>
</evidence>
<dbReference type="PATRIC" id="fig|1423724.4.peg.1405"/>
<dbReference type="GO" id="GO:0003723">
    <property type="term" value="F:RNA binding"/>
    <property type="evidence" value="ECO:0007669"/>
    <property type="project" value="UniProtKB-UniRule"/>
</dbReference>
<dbReference type="InterPro" id="IPR003615">
    <property type="entry name" value="HNH_nuc"/>
</dbReference>
<feature type="binding site" evidence="13">
    <location>
        <position position="974"/>
    </location>
    <ligand>
        <name>Mg(2+)</name>
        <dbReference type="ChEBI" id="CHEBI:18420"/>
        <label>2</label>
    </ligand>
</feature>
<dbReference type="InterPro" id="IPR032240">
    <property type="entry name" value="Cas9_REC"/>
</dbReference>
<feature type="binding site" evidence="13">
    <location>
        <position position="11"/>
    </location>
    <ligand>
        <name>Mg(2+)</name>
        <dbReference type="ChEBI" id="CHEBI:18420"/>
        <label>1</label>
    </ligand>
</feature>
<comment type="similarity">
    <text evidence="13">Belongs to the CRISPR-associated Cas9 family.</text>
</comment>